<evidence type="ECO:0000256" key="4">
    <source>
        <dbReference type="ARBA" id="ARBA00022692"/>
    </source>
</evidence>
<feature type="transmembrane region" description="Helical" evidence="8">
    <location>
        <begin position="107"/>
        <end position="126"/>
    </location>
</feature>
<evidence type="ECO:0000256" key="8">
    <source>
        <dbReference type="SAM" id="Phobius"/>
    </source>
</evidence>
<gene>
    <name evidence="10" type="ORF">PQO03_17520</name>
</gene>
<keyword evidence="6 8" id="KW-0472">Membrane</keyword>
<evidence type="ECO:0000256" key="5">
    <source>
        <dbReference type="ARBA" id="ARBA00022989"/>
    </source>
</evidence>
<evidence type="ECO:0000256" key="2">
    <source>
        <dbReference type="ARBA" id="ARBA00008335"/>
    </source>
</evidence>
<feature type="transmembrane region" description="Helical" evidence="8">
    <location>
        <begin position="395"/>
        <end position="423"/>
    </location>
</feature>
<comment type="subcellular location">
    <subcellularLocation>
        <location evidence="1">Endomembrane system</location>
        <topology evidence="1">Multi-pass membrane protein</topology>
    </subcellularLocation>
</comment>
<evidence type="ECO:0000259" key="9">
    <source>
        <dbReference type="PROSITE" id="PS50850"/>
    </source>
</evidence>
<dbReference type="PROSITE" id="PS50850">
    <property type="entry name" value="MFS"/>
    <property type="match status" value="1"/>
</dbReference>
<feature type="transmembrane region" description="Helical" evidence="8">
    <location>
        <begin position="279"/>
        <end position="297"/>
    </location>
</feature>
<name>A0ABY7VY43_9BACT</name>
<sequence>MSDVTCKSGLSESEKSTVFWASFLALMACAVGFTFRVMTMGNWMTEFGIDGQEAGGIFGASLWPIAITMILFSFLVDKIGYKVSIYGAFILQAISVVMCATAGDANALWWGCFCAGLGHGIVEAVINPVCSSMYTNDKSTKLNILHAAWPAGMVIGGGIMLILGVADSATGMPVAEAASGVAWRAHSWWMMAPVVIYGFMFLKSKFPVDERVRAKVPYLEMLKEVGFLGAFIASTLLFYEIYRLVTKTEPTNLLWMSLGFGVVIGAIFGAITKGFGKPLFFVLCLIMIPLATTELGTDAWIKQLMTPVMGVYAGWALVLSAFIMMFLRFFAGTLLHRFNPPIVLMISSVFSMLGLLMLSAVSGGMVLAAFVLYAIGQTFYWPTVLGLVSERFPKGGALTLNTVSAIGLLSVGIIGTPIMGAFYDSNLAKEVKIVSPAIHQTAQKDKTFFSATYTGIDQSAAAAAASTAGLDKEFGVAVDKAGRGALKTTALAFPLVMLICFGLIAMWFKSQGGYKPVVLDDEDGDNKHNDPEGEPIPGVEL</sequence>
<evidence type="ECO:0000256" key="1">
    <source>
        <dbReference type="ARBA" id="ARBA00004127"/>
    </source>
</evidence>
<feature type="transmembrane region" description="Helical" evidence="8">
    <location>
        <begin position="17"/>
        <end position="37"/>
    </location>
</feature>
<feature type="transmembrane region" description="Helical" evidence="8">
    <location>
        <begin position="225"/>
        <end position="242"/>
    </location>
</feature>
<dbReference type="InterPro" id="IPR036259">
    <property type="entry name" value="MFS_trans_sf"/>
</dbReference>
<dbReference type="InterPro" id="IPR051788">
    <property type="entry name" value="MFS_Transporter"/>
</dbReference>
<evidence type="ECO:0000313" key="10">
    <source>
        <dbReference type="EMBL" id="WDE97629.1"/>
    </source>
</evidence>
<dbReference type="SUPFAM" id="SSF103473">
    <property type="entry name" value="MFS general substrate transporter"/>
    <property type="match status" value="1"/>
</dbReference>
<feature type="transmembrane region" description="Helical" evidence="8">
    <location>
        <begin position="309"/>
        <end position="330"/>
    </location>
</feature>
<evidence type="ECO:0000256" key="3">
    <source>
        <dbReference type="ARBA" id="ARBA00022448"/>
    </source>
</evidence>
<dbReference type="Proteomes" id="UP001214250">
    <property type="component" value="Chromosome 2"/>
</dbReference>
<feature type="transmembrane region" description="Helical" evidence="8">
    <location>
        <begin position="57"/>
        <end position="76"/>
    </location>
</feature>
<protein>
    <submittedName>
        <fullName evidence="10">MFS transporter</fullName>
    </submittedName>
</protein>
<feature type="transmembrane region" description="Helical" evidence="8">
    <location>
        <begin position="490"/>
        <end position="508"/>
    </location>
</feature>
<proteinExistence type="inferred from homology"/>
<keyword evidence="11" id="KW-1185">Reference proteome</keyword>
<feature type="region of interest" description="Disordered" evidence="7">
    <location>
        <begin position="520"/>
        <end position="541"/>
    </location>
</feature>
<reference evidence="10 11" key="1">
    <citation type="submission" date="2023-02" db="EMBL/GenBank/DDBJ databases">
        <title>Genome sequence of Lentisphaera profundi SAORIC-696.</title>
        <authorList>
            <person name="Kim e."/>
            <person name="Cho J.-C."/>
            <person name="Choi A."/>
            <person name="Kang I."/>
        </authorList>
    </citation>
    <scope>NUCLEOTIDE SEQUENCE [LARGE SCALE GENOMIC DNA]</scope>
    <source>
        <strain evidence="10 11">SAORIC-696</strain>
    </source>
</reference>
<comment type="similarity">
    <text evidence="2">Belongs to the major facilitator superfamily.</text>
</comment>
<dbReference type="Pfam" id="PF07690">
    <property type="entry name" value="MFS_1"/>
    <property type="match status" value="1"/>
</dbReference>
<dbReference type="RefSeq" id="WP_274152142.1">
    <property type="nucleotide sequence ID" value="NZ_CP117812.1"/>
</dbReference>
<evidence type="ECO:0000256" key="7">
    <source>
        <dbReference type="SAM" id="MobiDB-lite"/>
    </source>
</evidence>
<dbReference type="PANTHER" id="PTHR23514:SF3">
    <property type="entry name" value="BYPASS OF STOP CODON PROTEIN 6"/>
    <property type="match status" value="1"/>
</dbReference>
<dbReference type="InterPro" id="IPR020846">
    <property type="entry name" value="MFS_dom"/>
</dbReference>
<feature type="transmembrane region" description="Helical" evidence="8">
    <location>
        <begin position="147"/>
        <end position="166"/>
    </location>
</feature>
<keyword evidence="4 8" id="KW-0812">Transmembrane</keyword>
<evidence type="ECO:0000256" key="6">
    <source>
        <dbReference type="ARBA" id="ARBA00023136"/>
    </source>
</evidence>
<dbReference type="PANTHER" id="PTHR23514">
    <property type="entry name" value="BYPASS OF STOP CODON PROTEIN 6"/>
    <property type="match status" value="1"/>
</dbReference>
<dbReference type="EMBL" id="CP117812">
    <property type="protein sequence ID" value="WDE97629.1"/>
    <property type="molecule type" value="Genomic_DNA"/>
</dbReference>
<dbReference type="Gene3D" id="1.20.1250.20">
    <property type="entry name" value="MFS general substrate transporter like domains"/>
    <property type="match status" value="2"/>
</dbReference>
<accession>A0ABY7VY43</accession>
<dbReference type="PROSITE" id="PS51257">
    <property type="entry name" value="PROKAR_LIPOPROTEIN"/>
    <property type="match status" value="1"/>
</dbReference>
<dbReference type="InterPro" id="IPR011701">
    <property type="entry name" value="MFS"/>
</dbReference>
<feature type="transmembrane region" description="Helical" evidence="8">
    <location>
        <begin position="83"/>
        <end position="101"/>
    </location>
</feature>
<feature type="transmembrane region" description="Helical" evidence="8">
    <location>
        <begin position="342"/>
        <end position="375"/>
    </location>
</feature>
<keyword evidence="3" id="KW-0813">Transport</keyword>
<feature type="transmembrane region" description="Helical" evidence="8">
    <location>
        <begin position="254"/>
        <end position="272"/>
    </location>
</feature>
<keyword evidence="5 8" id="KW-1133">Transmembrane helix</keyword>
<feature type="transmembrane region" description="Helical" evidence="8">
    <location>
        <begin position="186"/>
        <end position="204"/>
    </location>
</feature>
<feature type="domain" description="Major facilitator superfamily (MFS) profile" evidence="9">
    <location>
        <begin position="18"/>
        <end position="512"/>
    </location>
</feature>
<evidence type="ECO:0000313" key="11">
    <source>
        <dbReference type="Proteomes" id="UP001214250"/>
    </source>
</evidence>
<organism evidence="10 11">
    <name type="scientific">Lentisphaera profundi</name>
    <dbReference type="NCBI Taxonomy" id="1658616"/>
    <lineage>
        <taxon>Bacteria</taxon>
        <taxon>Pseudomonadati</taxon>
        <taxon>Lentisphaerota</taxon>
        <taxon>Lentisphaeria</taxon>
        <taxon>Lentisphaerales</taxon>
        <taxon>Lentisphaeraceae</taxon>
        <taxon>Lentisphaera</taxon>
    </lineage>
</organism>